<evidence type="ECO:0000313" key="2">
    <source>
        <dbReference type="Proteomes" id="UP000178421"/>
    </source>
</evidence>
<proteinExistence type="predicted"/>
<evidence type="ECO:0000313" key="1">
    <source>
        <dbReference type="EMBL" id="OHA74460.1"/>
    </source>
</evidence>
<organism evidence="1 2">
    <name type="scientific">Candidatus Wildermuthbacteria bacterium RIFCSPLOWO2_01_FULL_48_29</name>
    <dbReference type="NCBI Taxonomy" id="1802462"/>
    <lineage>
        <taxon>Bacteria</taxon>
        <taxon>Candidatus Wildermuthiibacteriota</taxon>
    </lineage>
</organism>
<gene>
    <name evidence="1" type="ORF">A2940_02625</name>
</gene>
<dbReference type="Proteomes" id="UP000178421">
    <property type="component" value="Unassembled WGS sequence"/>
</dbReference>
<comment type="caution">
    <text evidence="1">The sequence shown here is derived from an EMBL/GenBank/DDBJ whole genome shotgun (WGS) entry which is preliminary data.</text>
</comment>
<dbReference type="EMBL" id="MHUH01000002">
    <property type="protein sequence ID" value="OHA74460.1"/>
    <property type="molecule type" value="Genomic_DNA"/>
</dbReference>
<dbReference type="AlphaFoldDB" id="A0A1G2RNM7"/>
<name>A0A1G2RNM7_9BACT</name>
<protein>
    <submittedName>
        <fullName evidence="1">Uncharacterized protein</fullName>
    </submittedName>
</protein>
<sequence length="122" mass="13847">MKLETSSKILLVLGILSLAGNVFFAMQYIAAQRELQDVQASLTAQRINERTLAFTQLFVEKVLQSEGEVDFDTRLQLENAVRAIGDEEILTQWQRFTESGTEQNAQQEVKNLLSLLVQKVEM</sequence>
<accession>A0A1G2RNM7</accession>
<reference evidence="1 2" key="1">
    <citation type="journal article" date="2016" name="Nat. Commun.">
        <title>Thousands of microbial genomes shed light on interconnected biogeochemical processes in an aquifer system.</title>
        <authorList>
            <person name="Anantharaman K."/>
            <person name="Brown C.T."/>
            <person name="Hug L.A."/>
            <person name="Sharon I."/>
            <person name="Castelle C.J."/>
            <person name="Probst A.J."/>
            <person name="Thomas B.C."/>
            <person name="Singh A."/>
            <person name="Wilkins M.J."/>
            <person name="Karaoz U."/>
            <person name="Brodie E.L."/>
            <person name="Williams K.H."/>
            <person name="Hubbard S.S."/>
            <person name="Banfield J.F."/>
        </authorList>
    </citation>
    <scope>NUCLEOTIDE SEQUENCE [LARGE SCALE GENOMIC DNA]</scope>
</reference>